<comment type="similarity">
    <text evidence="5">Belongs to the APS1/VSP family.</text>
</comment>
<dbReference type="GO" id="GO:0003993">
    <property type="term" value="F:acid phosphatase activity"/>
    <property type="evidence" value="ECO:0007669"/>
    <property type="project" value="InterPro"/>
</dbReference>
<dbReference type="InterPro" id="IPR010028">
    <property type="entry name" value="Acid_phosphatase_pln"/>
</dbReference>
<evidence type="ECO:0000256" key="2">
    <source>
        <dbReference type="ARBA" id="ARBA00022729"/>
    </source>
</evidence>
<gene>
    <name evidence="7" type="ORF">O6P43_027701</name>
</gene>
<dbReference type="KEGG" id="qsa:O6P43_027701"/>
<protein>
    <submittedName>
        <fullName evidence="7">Acid phosphatase 1-like</fullName>
    </submittedName>
</protein>
<comment type="caution">
    <text evidence="7">The sequence shown here is derived from an EMBL/GenBank/DDBJ whole genome shotgun (WGS) entry which is preliminary data.</text>
</comment>
<evidence type="ECO:0000313" key="8">
    <source>
        <dbReference type="Proteomes" id="UP001163823"/>
    </source>
</evidence>
<sequence length="261" mass="29571">MWLPCTLLIFLATLTVVNCQNSAFDITNQIYLLRPKSGSGGHLIPEISCSSWRLGVEAHNIIDWKQIPTECSDYVGHYMLGKQYREDSKVVVSEAFAYANGLNLTNDGNNVWIFDIDETTLSNLPYYVEHGFGIEPYNATAFNEWVDRSEEPSLPESLELYNKLLSLGIKAVFLTGRGEDQREVTVKNLKQAGYHTWEKLILKGSSFSGKSAVFYKSTERKNLEEKGYRIIGNIDDQWSDLLGTPTGNRTFKLPDPMYYIG</sequence>
<keyword evidence="4" id="KW-0325">Glycoprotein</keyword>
<dbReference type="InterPro" id="IPR005519">
    <property type="entry name" value="Acid_phosphat_B-like"/>
</dbReference>
<dbReference type="PIRSF" id="PIRSF002674">
    <property type="entry name" value="VSP"/>
    <property type="match status" value="1"/>
</dbReference>
<proteinExistence type="inferred from homology"/>
<keyword evidence="3 5" id="KW-0758">Storage protein</keyword>
<dbReference type="Gene3D" id="3.40.50.1000">
    <property type="entry name" value="HAD superfamily/HAD-like"/>
    <property type="match status" value="1"/>
</dbReference>
<evidence type="ECO:0000256" key="5">
    <source>
        <dbReference type="PIRNR" id="PIRNR002674"/>
    </source>
</evidence>
<dbReference type="NCBIfam" id="TIGR01675">
    <property type="entry name" value="plant-AP"/>
    <property type="match status" value="1"/>
</dbReference>
<dbReference type="GO" id="GO:0045735">
    <property type="term" value="F:nutrient reservoir activity"/>
    <property type="evidence" value="ECO:0007669"/>
    <property type="project" value="UniProtKB-UniRule"/>
</dbReference>
<keyword evidence="2 6" id="KW-0732">Signal</keyword>
<dbReference type="Proteomes" id="UP001163823">
    <property type="component" value="Chromosome 11"/>
</dbReference>
<evidence type="ECO:0000256" key="3">
    <source>
        <dbReference type="ARBA" id="ARBA00022761"/>
    </source>
</evidence>
<organism evidence="7 8">
    <name type="scientific">Quillaja saponaria</name>
    <name type="common">Soap bark tree</name>
    <dbReference type="NCBI Taxonomy" id="32244"/>
    <lineage>
        <taxon>Eukaryota</taxon>
        <taxon>Viridiplantae</taxon>
        <taxon>Streptophyta</taxon>
        <taxon>Embryophyta</taxon>
        <taxon>Tracheophyta</taxon>
        <taxon>Spermatophyta</taxon>
        <taxon>Magnoliopsida</taxon>
        <taxon>eudicotyledons</taxon>
        <taxon>Gunneridae</taxon>
        <taxon>Pentapetalae</taxon>
        <taxon>rosids</taxon>
        <taxon>fabids</taxon>
        <taxon>Fabales</taxon>
        <taxon>Quillajaceae</taxon>
        <taxon>Quillaja</taxon>
    </lineage>
</organism>
<dbReference type="InterPro" id="IPR023214">
    <property type="entry name" value="HAD_sf"/>
</dbReference>
<dbReference type="InterPro" id="IPR014403">
    <property type="entry name" value="APS1/VSP"/>
</dbReference>
<evidence type="ECO:0000256" key="1">
    <source>
        <dbReference type="ARBA" id="ARBA00002410"/>
    </source>
</evidence>
<reference evidence="7" key="1">
    <citation type="journal article" date="2023" name="Science">
        <title>Elucidation of the pathway for biosynthesis of saponin adjuvants from the soapbark tree.</title>
        <authorList>
            <person name="Reed J."/>
            <person name="Orme A."/>
            <person name="El-Demerdash A."/>
            <person name="Owen C."/>
            <person name="Martin L.B.B."/>
            <person name="Misra R.C."/>
            <person name="Kikuchi S."/>
            <person name="Rejzek M."/>
            <person name="Martin A.C."/>
            <person name="Harkess A."/>
            <person name="Leebens-Mack J."/>
            <person name="Louveau T."/>
            <person name="Stephenson M.J."/>
            <person name="Osbourn A."/>
        </authorList>
    </citation>
    <scope>NUCLEOTIDE SEQUENCE</scope>
    <source>
        <strain evidence="7">S10</strain>
    </source>
</reference>
<evidence type="ECO:0000256" key="6">
    <source>
        <dbReference type="SAM" id="SignalP"/>
    </source>
</evidence>
<feature type="chain" id="PRO_5042262572" evidence="6">
    <location>
        <begin position="20"/>
        <end position="261"/>
    </location>
</feature>
<name>A0AAD7L4Z7_QUISA</name>
<dbReference type="AlphaFoldDB" id="A0AAD7L4Z7"/>
<dbReference type="PANTHER" id="PTHR31284:SF19">
    <property type="entry name" value="VEGETATIVE STORAGE PROTEIN 1-RELATED"/>
    <property type="match status" value="1"/>
</dbReference>
<dbReference type="InterPro" id="IPR036412">
    <property type="entry name" value="HAD-like_sf"/>
</dbReference>
<evidence type="ECO:0000256" key="4">
    <source>
        <dbReference type="ARBA" id="ARBA00023180"/>
    </source>
</evidence>
<dbReference type="CDD" id="cd07535">
    <property type="entry name" value="HAD_VSP"/>
    <property type="match status" value="1"/>
</dbReference>
<evidence type="ECO:0000313" key="7">
    <source>
        <dbReference type="EMBL" id="KAJ7951693.1"/>
    </source>
</evidence>
<dbReference type="EMBL" id="JARAOO010000011">
    <property type="protein sequence ID" value="KAJ7951693.1"/>
    <property type="molecule type" value="Genomic_DNA"/>
</dbReference>
<accession>A0AAD7L4Z7</accession>
<comment type="function">
    <text evidence="1 5">May function as somatic storage protein during early seedling development.</text>
</comment>
<dbReference type="PANTHER" id="PTHR31284">
    <property type="entry name" value="ACID PHOSPHATASE-LIKE PROTEIN"/>
    <property type="match status" value="1"/>
</dbReference>
<dbReference type="SUPFAM" id="SSF56784">
    <property type="entry name" value="HAD-like"/>
    <property type="match status" value="1"/>
</dbReference>
<feature type="signal peptide" evidence="6">
    <location>
        <begin position="1"/>
        <end position="19"/>
    </location>
</feature>
<keyword evidence="8" id="KW-1185">Reference proteome</keyword>
<dbReference type="Pfam" id="PF03767">
    <property type="entry name" value="Acid_phosphat_B"/>
    <property type="match status" value="1"/>
</dbReference>